<dbReference type="Proteomes" id="UP000007364">
    <property type="component" value="Unassembled WGS sequence"/>
</dbReference>
<organism evidence="2 3">
    <name type="scientific">Galbibacter marinus</name>
    <dbReference type="NCBI Taxonomy" id="555500"/>
    <lineage>
        <taxon>Bacteria</taxon>
        <taxon>Pseudomonadati</taxon>
        <taxon>Bacteroidota</taxon>
        <taxon>Flavobacteriia</taxon>
        <taxon>Flavobacteriales</taxon>
        <taxon>Flavobacteriaceae</taxon>
        <taxon>Galbibacter</taxon>
    </lineage>
</organism>
<feature type="chain" id="PRO_5003863745" description="DUF4252 domain-containing protein" evidence="1">
    <location>
        <begin position="20"/>
        <end position="184"/>
    </location>
</feature>
<dbReference type="PATRIC" id="fig|555500.3.peg.630"/>
<evidence type="ECO:0000313" key="3">
    <source>
        <dbReference type="Proteomes" id="UP000007364"/>
    </source>
</evidence>
<reference evidence="2 3" key="1">
    <citation type="journal article" date="2012" name="J. Bacteriol.">
        <title>Genome Sequence of Galbibacter marinum Type Strain ck-I2-15.</title>
        <authorList>
            <person name="Lai Q."/>
            <person name="Li C."/>
            <person name="Shao Z."/>
        </authorList>
    </citation>
    <scope>NUCLEOTIDE SEQUENCE [LARGE SCALE GENOMIC DNA]</scope>
    <source>
        <strain evidence="3">ck-I2-15</strain>
    </source>
</reference>
<gene>
    <name evidence="2" type="ORF">I215_03028</name>
</gene>
<dbReference type="RefSeq" id="WP_008990481.1">
    <property type="nucleotide sequence ID" value="NZ_AMSG01000002.1"/>
</dbReference>
<dbReference type="AlphaFoldDB" id="K2QNI7"/>
<accession>K2QNI7</accession>
<protein>
    <recommendedName>
        <fullName evidence="4">DUF4252 domain-containing protein</fullName>
    </recommendedName>
</protein>
<comment type="caution">
    <text evidence="2">The sequence shown here is derived from an EMBL/GenBank/DDBJ whole genome shotgun (WGS) entry which is preliminary data.</text>
</comment>
<dbReference type="Pfam" id="PF14060">
    <property type="entry name" value="DUF4252"/>
    <property type="match status" value="1"/>
</dbReference>
<dbReference type="STRING" id="555500.I215_03028"/>
<name>K2QNI7_9FLAO</name>
<dbReference type="OrthoDB" id="705638at2"/>
<feature type="signal peptide" evidence="1">
    <location>
        <begin position="1"/>
        <end position="19"/>
    </location>
</feature>
<sequence>MKKYLVIIMVALSPLLTQAQSIFDKYADNSEVTYVALQPKMFQMLSKISVSSDDPDAQAVYDLVNNITSFKVITTEKPDITRDLDNWVTNHLTKSNFEELMRVRDGDANVKFYVKEGGDEFHVKELIMLVTDLNYEDLEIAGRKPETVLLSLTGNIDLRQISKLTSKMDLPGGDQLGKAGQKHK</sequence>
<evidence type="ECO:0000256" key="1">
    <source>
        <dbReference type="SAM" id="SignalP"/>
    </source>
</evidence>
<evidence type="ECO:0000313" key="2">
    <source>
        <dbReference type="EMBL" id="EKF56462.1"/>
    </source>
</evidence>
<dbReference type="EMBL" id="AMSG01000002">
    <property type="protein sequence ID" value="EKF56462.1"/>
    <property type="molecule type" value="Genomic_DNA"/>
</dbReference>
<keyword evidence="1" id="KW-0732">Signal</keyword>
<evidence type="ECO:0008006" key="4">
    <source>
        <dbReference type="Google" id="ProtNLM"/>
    </source>
</evidence>
<proteinExistence type="predicted"/>
<keyword evidence="3" id="KW-1185">Reference proteome</keyword>
<dbReference type="InterPro" id="IPR025348">
    <property type="entry name" value="DUF4252"/>
</dbReference>
<dbReference type="eggNOG" id="ENOG502ZC31">
    <property type="taxonomic scope" value="Bacteria"/>
</dbReference>